<accession>A0A6D2HVX5</accession>
<keyword evidence="1" id="KW-0694">RNA-binding</keyword>
<dbReference type="AlphaFoldDB" id="A0A6D2HVX5"/>
<comment type="caution">
    <text evidence="3">The sequence shown here is derived from an EMBL/GenBank/DDBJ whole genome shotgun (WGS) entry which is preliminary data.</text>
</comment>
<protein>
    <recommendedName>
        <fullName evidence="2">RRM domain-containing protein</fullName>
    </recommendedName>
</protein>
<evidence type="ECO:0000256" key="1">
    <source>
        <dbReference type="PROSITE-ProRule" id="PRU00176"/>
    </source>
</evidence>
<name>A0A6D2HVX5_9BRAS</name>
<dbReference type="Pfam" id="PF00076">
    <property type="entry name" value="RRM_1"/>
    <property type="match status" value="1"/>
</dbReference>
<dbReference type="Proteomes" id="UP000467841">
    <property type="component" value="Unassembled WGS sequence"/>
</dbReference>
<reference evidence="3" key="1">
    <citation type="submission" date="2020-01" db="EMBL/GenBank/DDBJ databases">
        <authorList>
            <person name="Mishra B."/>
        </authorList>
    </citation>
    <scope>NUCLEOTIDE SEQUENCE [LARGE SCALE GENOMIC DNA]</scope>
</reference>
<gene>
    <name evidence="3" type="ORF">MERR_LOCUS5901</name>
</gene>
<evidence type="ECO:0000259" key="2">
    <source>
        <dbReference type="PROSITE" id="PS50102"/>
    </source>
</evidence>
<dbReference type="EMBL" id="CACVBM020000410">
    <property type="protein sequence ID" value="CAA7018666.1"/>
    <property type="molecule type" value="Genomic_DNA"/>
</dbReference>
<proteinExistence type="predicted"/>
<feature type="domain" description="RRM" evidence="2">
    <location>
        <begin position="1"/>
        <end position="39"/>
    </location>
</feature>
<evidence type="ECO:0000313" key="3">
    <source>
        <dbReference type="EMBL" id="CAA7018666.1"/>
    </source>
</evidence>
<dbReference type="InterPro" id="IPR012677">
    <property type="entry name" value="Nucleotide-bd_a/b_plait_sf"/>
</dbReference>
<organism evidence="3 4">
    <name type="scientific">Microthlaspi erraticum</name>
    <dbReference type="NCBI Taxonomy" id="1685480"/>
    <lineage>
        <taxon>Eukaryota</taxon>
        <taxon>Viridiplantae</taxon>
        <taxon>Streptophyta</taxon>
        <taxon>Embryophyta</taxon>
        <taxon>Tracheophyta</taxon>
        <taxon>Spermatophyta</taxon>
        <taxon>Magnoliopsida</taxon>
        <taxon>eudicotyledons</taxon>
        <taxon>Gunneridae</taxon>
        <taxon>Pentapetalae</taxon>
        <taxon>rosids</taxon>
        <taxon>malvids</taxon>
        <taxon>Brassicales</taxon>
        <taxon>Brassicaceae</taxon>
        <taxon>Coluteocarpeae</taxon>
        <taxon>Microthlaspi</taxon>
    </lineage>
</organism>
<dbReference type="PROSITE" id="PS50102">
    <property type="entry name" value="RRM"/>
    <property type="match status" value="1"/>
</dbReference>
<dbReference type="Gene3D" id="3.30.70.330">
    <property type="match status" value="1"/>
</dbReference>
<evidence type="ECO:0000313" key="4">
    <source>
        <dbReference type="Proteomes" id="UP000467841"/>
    </source>
</evidence>
<dbReference type="SUPFAM" id="SSF54928">
    <property type="entry name" value="RNA-binding domain, RBD"/>
    <property type="match status" value="1"/>
</dbReference>
<keyword evidence="4" id="KW-1185">Reference proteome</keyword>
<sequence length="139" mass="15863">MSKGVGFVEFSTTDESSAMLKMNGKMVGKKTIYVSLAQRKRKEERKLHLQPQFSNVVLPTPIQFLHQHPPIFSQAATSTTALPPFRGYNNFQPQIMFPPRLPNGFPTMHVPNFMVPQHFPPPPSAFLLPQSRQVVWNQY</sequence>
<dbReference type="GO" id="GO:0003723">
    <property type="term" value="F:RNA binding"/>
    <property type="evidence" value="ECO:0007669"/>
    <property type="project" value="UniProtKB-UniRule"/>
</dbReference>
<dbReference type="InterPro" id="IPR000504">
    <property type="entry name" value="RRM_dom"/>
</dbReference>
<dbReference type="OrthoDB" id="1735256at2759"/>
<dbReference type="InterPro" id="IPR035979">
    <property type="entry name" value="RBD_domain_sf"/>
</dbReference>